<dbReference type="Proteomes" id="UP001240236">
    <property type="component" value="Unassembled WGS sequence"/>
</dbReference>
<dbReference type="AlphaFoldDB" id="A0AAE3VZ39"/>
<keyword evidence="2" id="KW-1185">Reference proteome</keyword>
<dbReference type="EMBL" id="JAUSUZ010000001">
    <property type="protein sequence ID" value="MDQ0366267.1"/>
    <property type="molecule type" value="Genomic_DNA"/>
</dbReference>
<reference evidence="1 2" key="1">
    <citation type="submission" date="2023-07" db="EMBL/GenBank/DDBJ databases">
        <title>Sequencing the genomes of 1000 actinobacteria strains.</title>
        <authorList>
            <person name="Klenk H.-P."/>
        </authorList>
    </citation>
    <scope>NUCLEOTIDE SEQUENCE [LARGE SCALE GENOMIC DNA]</scope>
    <source>
        <strain evidence="1 2">DSM 44709</strain>
    </source>
</reference>
<protein>
    <submittedName>
        <fullName evidence="1">Uncharacterized protein</fullName>
    </submittedName>
</protein>
<organism evidence="1 2">
    <name type="scientific">Catenuloplanes indicus</name>
    <dbReference type="NCBI Taxonomy" id="137267"/>
    <lineage>
        <taxon>Bacteria</taxon>
        <taxon>Bacillati</taxon>
        <taxon>Actinomycetota</taxon>
        <taxon>Actinomycetes</taxon>
        <taxon>Micromonosporales</taxon>
        <taxon>Micromonosporaceae</taxon>
        <taxon>Catenuloplanes</taxon>
    </lineage>
</organism>
<accession>A0AAE3VZ39</accession>
<comment type="caution">
    <text evidence="1">The sequence shown here is derived from an EMBL/GenBank/DDBJ whole genome shotgun (WGS) entry which is preliminary data.</text>
</comment>
<gene>
    <name evidence="1" type="ORF">J2S42_002936</name>
</gene>
<proteinExistence type="predicted"/>
<name>A0AAE3VZ39_9ACTN</name>
<dbReference type="RefSeq" id="WP_307239483.1">
    <property type="nucleotide sequence ID" value="NZ_JAUSUZ010000001.1"/>
</dbReference>
<sequence>MPGTALADWHSGSAPRVVTGWTDAAEPGVAFPSNQQAHLPLGTWQDDAGVTHTSRVYATFDLSRYDDSLVTGGTVLVEEWSAADCTKRSVEIWRTEPFSELPTWDQAPAELAKLDEVRTPEYCPGARLGFDVSATIAEAKAAGERHVSFVLRVADVHEADPAYGRRLSRSRNVSLSLSYNTVPAVDSGNLFTTGRSCVKTTPYPVMGAASLQARLLDADEGEDLTAEFAVWPVGSPDTRRTYPDRTERDSGRVATVTVPSGDLVHDETYGWQARAIDGTETSAWSDTCYFTHDGVKPSAPTVTSPNFPPGGAPGPAGVKPVFVLDGHGDSDIAGFQYGWFDSNDTWPCLRESRPTQYGQLECTDPLDAPQRVRADRPGGLATVSINPYTYSAMSFYVRSVDRAGNVSASTRYDVNIPYSVPDVTLESGTPEWNQPVQLKITPARGATNVVRYQVERGQNAVETIDADATGTARYSLVASDAYGEQITFRGIGADGFVSMPGYWSYSFAPEPGVRSDVYDNSSALPVGGVGVPGSFTFSPPPGWTDTAEYHYVFDDWENGLTVVPAGSGGRATITWSPERTGHHTLVVFAVRADGTWSDYNAFYDFEVASGPAAGRPAPTVR</sequence>
<evidence type="ECO:0000313" key="1">
    <source>
        <dbReference type="EMBL" id="MDQ0366267.1"/>
    </source>
</evidence>
<evidence type="ECO:0000313" key="2">
    <source>
        <dbReference type="Proteomes" id="UP001240236"/>
    </source>
</evidence>